<evidence type="ECO:0000313" key="1">
    <source>
        <dbReference type="EMBL" id="MEI9404437.1"/>
    </source>
</evidence>
<protein>
    <recommendedName>
        <fullName evidence="3">DNA-binding protein</fullName>
    </recommendedName>
</protein>
<keyword evidence="2" id="KW-1185">Reference proteome</keyword>
<reference evidence="1 2" key="1">
    <citation type="submission" date="2022-12" db="EMBL/GenBank/DDBJ databases">
        <authorList>
            <person name="Muema E."/>
        </authorList>
    </citation>
    <scope>NUCLEOTIDE SEQUENCE [LARGE SCALE GENOMIC DNA]</scope>
    <source>
        <strain evidence="2">1330</strain>
    </source>
</reference>
<evidence type="ECO:0000313" key="2">
    <source>
        <dbReference type="Proteomes" id="UP001366503"/>
    </source>
</evidence>
<dbReference type="Proteomes" id="UP001366503">
    <property type="component" value="Unassembled WGS sequence"/>
</dbReference>
<dbReference type="EMBL" id="JAPYKO010000014">
    <property type="protein sequence ID" value="MEI9404437.1"/>
    <property type="molecule type" value="Genomic_DNA"/>
</dbReference>
<sequence length="82" mass="9493">MNEYDQSFPTRCQMERTRIERRQEPLADDLIWGAEAIAAYLGLKPTAIFYAARKGTLPIKRVGEKLVASKVALRRHFQQQED</sequence>
<dbReference type="RefSeq" id="WP_337094712.1">
    <property type="nucleotide sequence ID" value="NZ_JAPYKO010000014.1"/>
</dbReference>
<name>A0ABU8KGB1_9HYPH</name>
<accession>A0ABU8KGB1</accession>
<comment type="caution">
    <text evidence="1">The sequence shown here is derived from an EMBL/GenBank/DDBJ whole genome shotgun (WGS) entry which is preliminary data.</text>
</comment>
<proteinExistence type="predicted"/>
<gene>
    <name evidence="1" type="ORF">O7A05_20050</name>
</gene>
<evidence type="ECO:0008006" key="3">
    <source>
        <dbReference type="Google" id="ProtNLM"/>
    </source>
</evidence>
<organism evidence="1 2">
    <name type="scientific">Mesorhizobium argentiipisi</name>
    <dbReference type="NCBI Taxonomy" id="3015175"/>
    <lineage>
        <taxon>Bacteria</taxon>
        <taxon>Pseudomonadati</taxon>
        <taxon>Pseudomonadota</taxon>
        <taxon>Alphaproteobacteria</taxon>
        <taxon>Hyphomicrobiales</taxon>
        <taxon>Phyllobacteriaceae</taxon>
        <taxon>Mesorhizobium</taxon>
    </lineage>
</organism>